<dbReference type="EMBL" id="BPVZ01000006">
    <property type="protein sequence ID" value="GKU92780.1"/>
    <property type="molecule type" value="Genomic_DNA"/>
</dbReference>
<accession>A0AAV5I199</accession>
<dbReference type="SUPFAM" id="SSF50249">
    <property type="entry name" value="Nucleic acid-binding proteins"/>
    <property type="match status" value="2"/>
</dbReference>
<dbReference type="Pfam" id="PF08646">
    <property type="entry name" value="Rep_fac-A_C"/>
    <property type="match status" value="1"/>
</dbReference>
<feature type="domain" description="Replication factor A C-terminal" evidence="1">
    <location>
        <begin position="122"/>
        <end position="244"/>
    </location>
</feature>
<evidence type="ECO:0000313" key="2">
    <source>
        <dbReference type="EMBL" id="GKU92780.1"/>
    </source>
</evidence>
<evidence type="ECO:0000259" key="1">
    <source>
        <dbReference type="Pfam" id="PF08646"/>
    </source>
</evidence>
<dbReference type="Proteomes" id="UP001054252">
    <property type="component" value="Unassembled WGS sequence"/>
</dbReference>
<keyword evidence="3" id="KW-1185">Reference proteome</keyword>
<dbReference type="PANTHER" id="PTHR47165">
    <property type="entry name" value="OS03G0429900 PROTEIN"/>
    <property type="match status" value="1"/>
</dbReference>
<dbReference type="InterPro" id="IPR012340">
    <property type="entry name" value="NA-bd_OB-fold"/>
</dbReference>
<evidence type="ECO:0000313" key="3">
    <source>
        <dbReference type="Proteomes" id="UP001054252"/>
    </source>
</evidence>
<proteinExistence type="predicted"/>
<dbReference type="InterPro" id="IPR013955">
    <property type="entry name" value="Rep_factor-A_C"/>
</dbReference>
<dbReference type="PANTHER" id="PTHR47165:SF4">
    <property type="entry name" value="OS03G0429900 PROTEIN"/>
    <property type="match status" value="1"/>
</dbReference>
<organism evidence="2 3">
    <name type="scientific">Rubroshorea leprosula</name>
    <dbReference type="NCBI Taxonomy" id="152421"/>
    <lineage>
        <taxon>Eukaryota</taxon>
        <taxon>Viridiplantae</taxon>
        <taxon>Streptophyta</taxon>
        <taxon>Embryophyta</taxon>
        <taxon>Tracheophyta</taxon>
        <taxon>Spermatophyta</taxon>
        <taxon>Magnoliopsida</taxon>
        <taxon>eudicotyledons</taxon>
        <taxon>Gunneridae</taxon>
        <taxon>Pentapetalae</taxon>
        <taxon>rosids</taxon>
        <taxon>malvids</taxon>
        <taxon>Malvales</taxon>
        <taxon>Dipterocarpaceae</taxon>
        <taxon>Rubroshorea</taxon>
    </lineage>
</organism>
<protein>
    <recommendedName>
        <fullName evidence="1">Replication factor A C-terminal domain-containing protein</fullName>
    </recommendedName>
</protein>
<reference evidence="2 3" key="1">
    <citation type="journal article" date="2021" name="Commun. Biol.">
        <title>The genome of Shorea leprosula (Dipterocarpaceae) highlights the ecological relevance of drought in aseasonal tropical rainforests.</title>
        <authorList>
            <person name="Ng K.K.S."/>
            <person name="Kobayashi M.J."/>
            <person name="Fawcett J.A."/>
            <person name="Hatakeyama M."/>
            <person name="Paape T."/>
            <person name="Ng C.H."/>
            <person name="Ang C.C."/>
            <person name="Tnah L.H."/>
            <person name="Lee C.T."/>
            <person name="Nishiyama T."/>
            <person name="Sese J."/>
            <person name="O'Brien M.J."/>
            <person name="Copetti D."/>
            <person name="Mohd Noor M.I."/>
            <person name="Ong R.C."/>
            <person name="Putra M."/>
            <person name="Sireger I.Z."/>
            <person name="Indrioko S."/>
            <person name="Kosugi Y."/>
            <person name="Izuno A."/>
            <person name="Isagi Y."/>
            <person name="Lee S.L."/>
            <person name="Shimizu K.K."/>
        </authorList>
    </citation>
    <scope>NUCLEOTIDE SEQUENCE [LARGE SCALE GENOMIC DNA]</scope>
    <source>
        <strain evidence="2">214</strain>
    </source>
</reference>
<comment type="caution">
    <text evidence="2">The sequence shown here is derived from an EMBL/GenBank/DDBJ whole genome shotgun (WGS) entry which is preliminary data.</text>
</comment>
<gene>
    <name evidence="2" type="ORF">SLEP1_g6461</name>
</gene>
<dbReference type="Gene3D" id="2.40.50.140">
    <property type="entry name" value="Nucleic acid-binding proteins"/>
    <property type="match status" value="2"/>
</dbReference>
<name>A0AAV5I199_9ROSI</name>
<sequence>MDFEEAKFSISLWGKAKQQIRQLKLWEKDSTQIVIITSLATKQFDGEIHGASMSPTKIYVNLDIPEVKQYLDRFGSFNIQPQLLTRKFELVEETSETMPSIRKTISNLIQTSVLEVEPSQRFQVEAEVVGFDIDSGWFYTACKQCTRKLPPAYTAQGCRVCNTPQSESMIWYHLKTIVQDETSSATFIIFGTKSEKLLGTSVNNLIASAAVDPEVFHPVMERLCEKRVKKIFHVTVKHNEYKEDAVSFIVQNLFDLPSTSFPFVDPIAVGRQPICWEGQSKLAEPLKKDEITPLLKKLQSDYLEQIPPSTGLLLTDLFTQIVASVKPILSSGLNHEEADSSTSLKGKEILRESEELNEKHSVPPIVLGVDQVKSVVSKMIMQRRKGLQLDDLHENNNKEFSNQSSELYNASITNDYQEKMKRENEKQESSVDLFGSINEDNLTSTKELVTLTGSNCEKQIGIEEKRIKKNDAKNVQRDDINQY</sequence>
<dbReference type="AlphaFoldDB" id="A0AAV5I199"/>